<dbReference type="InterPro" id="IPR026444">
    <property type="entry name" value="Secre_tail"/>
</dbReference>
<feature type="signal peptide" evidence="2">
    <location>
        <begin position="1"/>
        <end position="18"/>
    </location>
</feature>
<comment type="caution">
    <text evidence="4">The sequence shown here is derived from an EMBL/GenBank/DDBJ whole genome shotgun (WGS) entry which is preliminary data.</text>
</comment>
<keyword evidence="5" id="KW-1185">Reference proteome</keyword>
<evidence type="ECO:0000259" key="3">
    <source>
        <dbReference type="Pfam" id="PF18962"/>
    </source>
</evidence>
<evidence type="ECO:0000256" key="2">
    <source>
        <dbReference type="SAM" id="SignalP"/>
    </source>
</evidence>
<dbReference type="Pfam" id="PF18962">
    <property type="entry name" value="Por_Secre_tail"/>
    <property type="match status" value="1"/>
</dbReference>
<proteinExistence type="predicted"/>
<accession>A0A6N9NFY4</accession>
<evidence type="ECO:0000313" key="4">
    <source>
        <dbReference type="EMBL" id="NBG65536.1"/>
    </source>
</evidence>
<dbReference type="Proteomes" id="UP000470771">
    <property type="component" value="Unassembled WGS sequence"/>
</dbReference>
<feature type="chain" id="PRO_5026774197" evidence="2">
    <location>
        <begin position="19"/>
        <end position="321"/>
    </location>
</feature>
<gene>
    <name evidence="4" type="ORF">GQN54_05375</name>
</gene>
<reference evidence="4 5" key="1">
    <citation type="submission" date="2019-12" db="EMBL/GenBank/DDBJ databases">
        <authorList>
            <person name="Zhao J."/>
        </authorList>
    </citation>
    <scope>NUCLEOTIDE SEQUENCE [LARGE SCALE GENOMIC DNA]</scope>
    <source>
        <strain evidence="4 5">S-15</strain>
    </source>
</reference>
<dbReference type="NCBIfam" id="TIGR04183">
    <property type="entry name" value="Por_Secre_tail"/>
    <property type="match status" value="1"/>
</dbReference>
<sequence length="321" mass="34402">MKYLFNIILLMSSTVLLAQGPYADRAGLAGSSAMHKDSSAFIGWASQCLVQRGLQDTADASSGYATVGTVSSAIGKAGLNGVVSLGDGGKAILQFDYPIYDGPGPDFAVFENSFSPTFLELAFVDVSSDGQNYFRFPAHSLTDTTQPIGGFGAVDPTNINNLAGKYVANYGTPFDLQEIPNSPLLNKGQITHIRIVDVVGALNENFATYDTAGRAIQDPYPTPFASSGFDLDAVGVIHSSITSIRENSLSTIKVFPNPVEDEINLLGVIQKVDFQLSNASGKIIKNGTTQNRIAVNELESGFYFLKIIENQQLRVIKIVKK</sequence>
<name>A0A6N9NFY4_9FLAO</name>
<dbReference type="AlphaFoldDB" id="A0A6N9NFY4"/>
<dbReference type="EMBL" id="WWNE01000005">
    <property type="protein sequence ID" value="NBG65536.1"/>
    <property type="molecule type" value="Genomic_DNA"/>
</dbReference>
<protein>
    <submittedName>
        <fullName evidence="4">T9SS type A sorting domain-containing protein</fullName>
    </submittedName>
</protein>
<feature type="domain" description="Secretion system C-terminal sorting" evidence="3">
    <location>
        <begin position="254"/>
        <end position="317"/>
    </location>
</feature>
<keyword evidence="1 2" id="KW-0732">Signal</keyword>
<dbReference type="RefSeq" id="WP_160632489.1">
    <property type="nucleotide sequence ID" value="NZ_WWNE01000005.1"/>
</dbReference>
<evidence type="ECO:0000313" key="5">
    <source>
        <dbReference type="Proteomes" id="UP000470771"/>
    </source>
</evidence>
<organism evidence="4 5">
    <name type="scientific">Acidiluteibacter ferrifornacis</name>
    <dbReference type="NCBI Taxonomy" id="2692424"/>
    <lineage>
        <taxon>Bacteria</taxon>
        <taxon>Pseudomonadati</taxon>
        <taxon>Bacteroidota</taxon>
        <taxon>Flavobacteriia</taxon>
        <taxon>Flavobacteriales</taxon>
        <taxon>Cryomorphaceae</taxon>
        <taxon>Acidiluteibacter</taxon>
    </lineage>
</organism>
<evidence type="ECO:0000256" key="1">
    <source>
        <dbReference type="ARBA" id="ARBA00022729"/>
    </source>
</evidence>